<evidence type="ECO:0000313" key="2">
    <source>
        <dbReference type="Proteomes" id="UP001162060"/>
    </source>
</evidence>
<reference evidence="1" key="1">
    <citation type="submission" date="2024-01" db="EMBL/GenBank/DDBJ databases">
        <authorList>
            <person name="Webb A."/>
        </authorList>
    </citation>
    <scope>NUCLEOTIDE SEQUENCE</scope>
    <source>
        <strain evidence="1">Pm1</strain>
    </source>
</reference>
<gene>
    <name evidence="1" type="ORF">PM001_LOCUS15028</name>
</gene>
<dbReference type="Proteomes" id="UP001162060">
    <property type="component" value="Unassembled WGS sequence"/>
</dbReference>
<protein>
    <submittedName>
        <fullName evidence="1">Uncharacterized protein</fullName>
    </submittedName>
</protein>
<name>A0AAV1U982_9STRA</name>
<organism evidence="1 2">
    <name type="scientific">Peronospora matthiolae</name>
    <dbReference type="NCBI Taxonomy" id="2874970"/>
    <lineage>
        <taxon>Eukaryota</taxon>
        <taxon>Sar</taxon>
        <taxon>Stramenopiles</taxon>
        <taxon>Oomycota</taxon>
        <taxon>Peronosporomycetes</taxon>
        <taxon>Peronosporales</taxon>
        <taxon>Peronosporaceae</taxon>
        <taxon>Peronospora</taxon>
    </lineage>
</organism>
<dbReference type="EMBL" id="CAKLBY020000153">
    <property type="protein sequence ID" value="CAK7929878.1"/>
    <property type="molecule type" value="Genomic_DNA"/>
</dbReference>
<evidence type="ECO:0000313" key="1">
    <source>
        <dbReference type="EMBL" id="CAK7929878.1"/>
    </source>
</evidence>
<accession>A0AAV1U982</accession>
<sequence length="98" mass="11394">MLAHVEVVTKERETTEAWLENDVRALDIIAQGVELQHPTKKLSSTRAIQAWLMLSEFYNRTTLHNWATMPRRFHEFKMDAIMAMAKHLDAFDQLVVGL</sequence>
<proteinExistence type="predicted"/>
<comment type="caution">
    <text evidence="1">The sequence shown here is derived from an EMBL/GenBank/DDBJ whole genome shotgun (WGS) entry which is preliminary data.</text>
</comment>
<dbReference type="Pfam" id="PF14223">
    <property type="entry name" value="Retrotran_gag_2"/>
    <property type="match status" value="1"/>
</dbReference>
<dbReference type="AlphaFoldDB" id="A0AAV1U982"/>